<dbReference type="Proteomes" id="UP000076023">
    <property type="component" value="Unassembled WGS sequence"/>
</dbReference>
<keyword evidence="4 5" id="KW-0687">Ribonucleoprotein</keyword>
<dbReference type="Pfam" id="PF14693">
    <property type="entry name" value="Ribosomal_TL5_C"/>
    <property type="match status" value="1"/>
</dbReference>
<dbReference type="InterPro" id="IPR020056">
    <property type="entry name" value="Rbsml_bL25/Gln-tRNA_synth_N"/>
</dbReference>
<comment type="similarity">
    <text evidence="5">Belongs to the bacterial ribosomal protein bL25 family. CTC subfamily.</text>
</comment>
<evidence type="ECO:0000259" key="8">
    <source>
        <dbReference type="Pfam" id="PF14693"/>
    </source>
</evidence>
<evidence type="ECO:0000256" key="5">
    <source>
        <dbReference type="HAMAP-Rule" id="MF_01334"/>
    </source>
</evidence>
<dbReference type="PANTHER" id="PTHR33284:SF1">
    <property type="entry name" value="RIBOSOMAL PROTEIN L25_GLN-TRNA SYNTHETASE, ANTI-CODON-BINDING DOMAIN-CONTAINING PROTEIN"/>
    <property type="match status" value="1"/>
</dbReference>
<dbReference type="InterPro" id="IPR037121">
    <property type="entry name" value="Ribosomal_bL25_C"/>
</dbReference>
<reference evidence="10" key="1">
    <citation type="journal article" date="2017" name="Genome Announc.">
        <title>Draft Genome Sequence of Terrimicrobium sacchariphilum NM-5T, a Facultative Anaerobic Soil Bacterium of the Class Spartobacteria.</title>
        <authorList>
            <person name="Qiu Y.L."/>
            <person name="Tourlousse D.M."/>
            <person name="Matsuura N."/>
            <person name="Ohashi A."/>
            <person name="Sekiguchi Y."/>
        </authorList>
    </citation>
    <scope>NUCLEOTIDE SEQUENCE [LARGE SCALE GENOMIC DNA]</scope>
    <source>
        <strain evidence="10">NM-5</strain>
    </source>
</reference>
<organism evidence="9 10">
    <name type="scientific">Terrimicrobium sacchariphilum</name>
    <dbReference type="NCBI Taxonomy" id="690879"/>
    <lineage>
        <taxon>Bacteria</taxon>
        <taxon>Pseudomonadati</taxon>
        <taxon>Verrucomicrobiota</taxon>
        <taxon>Terrimicrobiia</taxon>
        <taxon>Terrimicrobiales</taxon>
        <taxon>Terrimicrobiaceae</taxon>
        <taxon>Terrimicrobium</taxon>
    </lineage>
</organism>
<keyword evidence="3 5" id="KW-0689">Ribosomal protein</keyword>
<dbReference type="HAMAP" id="MF_01334">
    <property type="entry name" value="Ribosomal_bL25_CTC"/>
    <property type="match status" value="1"/>
</dbReference>
<dbReference type="CDD" id="cd00495">
    <property type="entry name" value="Ribosomal_L25_TL5_CTC"/>
    <property type="match status" value="1"/>
</dbReference>
<evidence type="ECO:0000256" key="3">
    <source>
        <dbReference type="ARBA" id="ARBA00022980"/>
    </source>
</evidence>
<dbReference type="Gene3D" id="2.40.240.10">
    <property type="entry name" value="Ribosomal Protein L25, Chain P"/>
    <property type="match status" value="1"/>
</dbReference>
<comment type="caution">
    <text evidence="9">The sequence shown here is derived from an EMBL/GenBank/DDBJ whole genome shotgun (WGS) entry which is preliminary data.</text>
</comment>
<dbReference type="STRING" id="690879.TSACC_22435"/>
<dbReference type="SUPFAM" id="SSF50715">
    <property type="entry name" value="Ribosomal protein L25-like"/>
    <property type="match status" value="1"/>
</dbReference>
<dbReference type="InterPro" id="IPR029751">
    <property type="entry name" value="Ribosomal_L25_dom"/>
</dbReference>
<feature type="domain" description="Large ribosomal subunit protein bL25 beta" evidence="8">
    <location>
        <begin position="106"/>
        <end position="189"/>
    </location>
</feature>
<evidence type="ECO:0000313" key="9">
    <source>
        <dbReference type="EMBL" id="GAT34013.1"/>
    </source>
</evidence>
<feature type="compositionally biased region" description="Basic and acidic residues" evidence="6">
    <location>
        <begin position="207"/>
        <end position="222"/>
    </location>
</feature>
<dbReference type="GO" id="GO:0022625">
    <property type="term" value="C:cytosolic large ribosomal subunit"/>
    <property type="evidence" value="ECO:0007669"/>
    <property type="project" value="TreeGrafter"/>
</dbReference>
<dbReference type="InterPro" id="IPR020057">
    <property type="entry name" value="Ribosomal_bL25_b-dom"/>
</dbReference>
<name>A0A146G9R1_TERSA</name>
<evidence type="ECO:0000256" key="4">
    <source>
        <dbReference type="ARBA" id="ARBA00023274"/>
    </source>
</evidence>
<dbReference type="NCBIfam" id="TIGR00731">
    <property type="entry name" value="bL25_bact_ctc"/>
    <property type="match status" value="1"/>
</dbReference>
<keyword evidence="1 5" id="KW-0699">rRNA-binding</keyword>
<evidence type="ECO:0000259" key="7">
    <source>
        <dbReference type="Pfam" id="PF01386"/>
    </source>
</evidence>
<dbReference type="GO" id="GO:0003735">
    <property type="term" value="F:structural constituent of ribosome"/>
    <property type="evidence" value="ECO:0007669"/>
    <property type="project" value="InterPro"/>
</dbReference>
<keyword evidence="10" id="KW-1185">Reference proteome</keyword>
<dbReference type="Gene3D" id="2.170.120.20">
    <property type="entry name" value="Ribosomal protein L25, beta domain"/>
    <property type="match status" value="1"/>
</dbReference>
<dbReference type="PANTHER" id="PTHR33284">
    <property type="entry name" value="RIBOSOMAL PROTEIN L25/GLN-TRNA SYNTHETASE, ANTI-CODON-BINDING DOMAIN-CONTAINING PROTEIN"/>
    <property type="match status" value="1"/>
</dbReference>
<dbReference type="GO" id="GO:0008097">
    <property type="term" value="F:5S rRNA binding"/>
    <property type="evidence" value="ECO:0007669"/>
    <property type="project" value="InterPro"/>
</dbReference>
<dbReference type="InterPro" id="IPR001021">
    <property type="entry name" value="Ribosomal_bL25_long"/>
</dbReference>
<dbReference type="RefSeq" id="WP_075079689.1">
    <property type="nucleotide sequence ID" value="NZ_BDCO01000002.1"/>
</dbReference>
<feature type="domain" description="Large ribosomal subunit protein bL25 L25" evidence="7">
    <location>
        <begin position="7"/>
        <end position="98"/>
    </location>
</feature>
<dbReference type="InterPro" id="IPR011035">
    <property type="entry name" value="Ribosomal_bL25/Gln-tRNA_synth"/>
</dbReference>
<keyword evidence="2 5" id="KW-0694">RNA-binding</keyword>
<dbReference type="InterPro" id="IPR020930">
    <property type="entry name" value="Ribosomal_uL5_bac-type"/>
</dbReference>
<evidence type="ECO:0000313" key="10">
    <source>
        <dbReference type="Proteomes" id="UP000076023"/>
    </source>
</evidence>
<evidence type="ECO:0000256" key="6">
    <source>
        <dbReference type="SAM" id="MobiDB-lite"/>
    </source>
</evidence>
<evidence type="ECO:0000256" key="1">
    <source>
        <dbReference type="ARBA" id="ARBA00022730"/>
    </source>
</evidence>
<dbReference type="InParanoid" id="A0A146G9R1"/>
<sequence length="222" mass="23608">MAKQVKLSARPRVEAGRNAVKQVRARGSVPAVIYGAKDEPANLEVSLKDIKQLLAHAVGENILVDLQIEENGKTTNRLSLIQEIQHHPVKGEVIHVDFHAVSATEEIEAEVVLEPVGESIGVKTYGGLLQQNLRALAISCLPQNLPEVITVDVSNLNVGESLHIRDIKLPAGVSATGDAELTVFLVSEPTVADESASSAEAPTAPEVIKEKKADAAEGGDKK</sequence>
<dbReference type="EMBL" id="BDCO01000002">
    <property type="protein sequence ID" value="GAT34013.1"/>
    <property type="molecule type" value="Genomic_DNA"/>
</dbReference>
<dbReference type="Pfam" id="PF01386">
    <property type="entry name" value="Ribosomal_L25p"/>
    <property type="match status" value="1"/>
</dbReference>
<feature type="region of interest" description="Disordered" evidence="6">
    <location>
        <begin position="191"/>
        <end position="222"/>
    </location>
</feature>
<evidence type="ECO:0000256" key="2">
    <source>
        <dbReference type="ARBA" id="ARBA00022884"/>
    </source>
</evidence>
<feature type="compositionally biased region" description="Low complexity" evidence="6">
    <location>
        <begin position="191"/>
        <end position="206"/>
    </location>
</feature>
<comment type="function">
    <text evidence="5">This is one of the proteins that binds to the 5S RNA in the ribosome where it forms part of the central protuberance.</text>
</comment>
<protein>
    <recommendedName>
        <fullName evidence="5">Large ribosomal subunit protein bL25</fullName>
    </recommendedName>
    <alternativeName>
        <fullName evidence="5">General stress protein CTC</fullName>
    </alternativeName>
</protein>
<accession>A0A146G9R1</accession>
<dbReference type="AlphaFoldDB" id="A0A146G9R1"/>
<dbReference type="OrthoDB" id="9790002at2"/>
<proteinExistence type="inferred from homology"/>
<comment type="subunit">
    <text evidence="5">Part of the 50S ribosomal subunit; part of the 5S rRNA/L5/L18/L25 subcomplex. Contacts the 5S rRNA. Binds to the 5S rRNA independently of L5 and L18.</text>
</comment>
<dbReference type="GO" id="GO:0006412">
    <property type="term" value="P:translation"/>
    <property type="evidence" value="ECO:0007669"/>
    <property type="project" value="UniProtKB-UniRule"/>
</dbReference>
<gene>
    <name evidence="5" type="primary">rplY</name>
    <name evidence="5" type="synonym">ctc</name>
    <name evidence="9" type="ORF">TSACC_22435</name>
</gene>